<comment type="caution">
    <text evidence="1">The sequence shown here is derived from an EMBL/GenBank/DDBJ whole genome shotgun (WGS) entry which is preliminary data.</text>
</comment>
<dbReference type="EMBL" id="BKCJ011738072">
    <property type="protein sequence ID" value="GFD49237.1"/>
    <property type="molecule type" value="Genomic_DNA"/>
</dbReference>
<reference evidence="1" key="1">
    <citation type="journal article" date="2019" name="Sci. Rep.">
        <title>Draft genome of Tanacetum cinerariifolium, the natural source of mosquito coil.</title>
        <authorList>
            <person name="Yamashiro T."/>
            <person name="Shiraishi A."/>
            <person name="Satake H."/>
            <person name="Nakayama K."/>
        </authorList>
    </citation>
    <scope>NUCLEOTIDE SEQUENCE</scope>
</reference>
<protein>
    <submittedName>
        <fullName evidence="1">Uncharacterized protein</fullName>
    </submittedName>
</protein>
<sequence>IANVLGTLGAENILASRGLRSVFTTASLSVATASTCVSSAVATTSGSFPTAAIFTTTSVATPTTRVTRSSRGVVIGSSSLIFVNIPSINKKGKGKGKMTEPEQPSKEKVLEQMSVQLARDLEAKF</sequence>
<accession>A0A699WP55</accession>
<name>A0A699WP55_TANCI</name>
<feature type="non-terminal residue" evidence="1">
    <location>
        <position position="125"/>
    </location>
</feature>
<proteinExistence type="predicted"/>
<evidence type="ECO:0000313" key="1">
    <source>
        <dbReference type="EMBL" id="GFD49237.1"/>
    </source>
</evidence>
<gene>
    <name evidence="1" type="ORF">Tci_921206</name>
</gene>
<feature type="non-terminal residue" evidence="1">
    <location>
        <position position="1"/>
    </location>
</feature>
<dbReference type="AlphaFoldDB" id="A0A699WP55"/>
<organism evidence="1">
    <name type="scientific">Tanacetum cinerariifolium</name>
    <name type="common">Dalmatian daisy</name>
    <name type="synonym">Chrysanthemum cinerariifolium</name>
    <dbReference type="NCBI Taxonomy" id="118510"/>
    <lineage>
        <taxon>Eukaryota</taxon>
        <taxon>Viridiplantae</taxon>
        <taxon>Streptophyta</taxon>
        <taxon>Embryophyta</taxon>
        <taxon>Tracheophyta</taxon>
        <taxon>Spermatophyta</taxon>
        <taxon>Magnoliopsida</taxon>
        <taxon>eudicotyledons</taxon>
        <taxon>Gunneridae</taxon>
        <taxon>Pentapetalae</taxon>
        <taxon>asterids</taxon>
        <taxon>campanulids</taxon>
        <taxon>Asterales</taxon>
        <taxon>Asteraceae</taxon>
        <taxon>Asteroideae</taxon>
        <taxon>Anthemideae</taxon>
        <taxon>Anthemidinae</taxon>
        <taxon>Tanacetum</taxon>
    </lineage>
</organism>